<evidence type="ECO:0000256" key="7">
    <source>
        <dbReference type="ARBA" id="ARBA00022989"/>
    </source>
</evidence>
<gene>
    <name evidence="12" type="ORF">V5N11_015281</name>
</gene>
<dbReference type="FunFam" id="1.10.10.10:FF:000143">
    <property type="entry name" value="DDRGK domain-containing protein 1"/>
    <property type="match status" value="1"/>
</dbReference>
<evidence type="ECO:0000256" key="1">
    <source>
        <dbReference type="ARBA" id="ARBA00004389"/>
    </source>
</evidence>
<sequence length="298" mass="33928">MEEILALIVSMILIVAVIPLFLWKRRVDARSREDVAEPPQPRENVARAAGGRRMRRRPAASGASSSTSNVQAENISGSEDEDEDEAGGSQAARASKKKEKKRQEREAQRQAEEATRESRNTKQDWYAEMRRKKDEEREAEERKLEEEEKARQAKEEEAAALEFDKWKGEFSVDAEGTTEEVQGGKQDLLSEFVEYIKKQKCVPLEDLAAEFNLRTQECINRINSLESIGRLSGVMDDRGKYIYISMEEMNAVADYIKRQGRVSISHLASKSNQFIDLEPKVQHQLTEEISGMEEISVS</sequence>
<evidence type="ECO:0000313" key="12">
    <source>
        <dbReference type="EMBL" id="KAL1203032.1"/>
    </source>
</evidence>
<keyword evidence="7 11" id="KW-1133">Transmembrane helix</keyword>
<dbReference type="InterPro" id="IPR050899">
    <property type="entry name" value="DDRGK_domain-containing"/>
</dbReference>
<evidence type="ECO:0000256" key="6">
    <source>
        <dbReference type="ARBA" id="ARBA00022824"/>
    </source>
</evidence>
<comment type="caution">
    <text evidence="12">The sequence shown here is derived from an EMBL/GenBank/DDBJ whole genome shotgun (WGS) entry which is preliminary data.</text>
</comment>
<comment type="similarity">
    <text evidence="2">Belongs to the DDRGK1 family.</text>
</comment>
<dbReference type="Proteomes" id="UP001558713">
    <property type="component" value="Unassembled WGS sequence"/>
</dbReference>
<dbReference type="PANTHER" id="PTHR48176:SF1">
    <property type="entry name" value="DDRGK DOMAIN-CONTAINING PROTEIN 1"/>
    <property type="match status" value="1"/>
</dbReference>
<evidence type="ECO:0000256" key="10">
    <source>
        <dbReference type="SAM" id="MobiDB-lite"/>
    </source>
</evidence>
<evidence type="ECO:0000256" key="3">
    <source>
        <dbReference type="ARBA" id="ARBA00018218"/>
    </source>
</evidence>
<name>A0ABD1A887_CARAN</name>
<keyword evidence="6" id="KW-0256">Endoplasmic reticulum</keyword>
<dbReference type="PANTHER" id="PTHR48176">
    <property type="entry name" value="DDRGK DOMAIN-CONTAINING PROTEIN 1"/>
    <property type="match status" value="1"/>
</dbReference>
<evidence type="ECO:0000256" key="11">
    <source>
        <dbReference type="SAM" id="Phobius"/>
    </source>
</evidence>
<dbReference type="InterPro" id="IPR036390">
    <property type="entry name" value="WH_DNA-bd_sf"/>
</dbReference>
<feature type="region of interest" description="Disordered" evidence="10">
    <location>
        <begin position="30"/>
        <end position="157"/>
    </location>
</feature>
<comment type="function">
    <text evidence="9">Substrate adapter for ufmylation, the covalent attachment of the ubiquitin-like modifier UFM1 to substrate proteins.</text>
</comment>
<evidence type="ECO:0000313" key="13">
    <source>
        <dbReference type="Proteomes" id="UP001558713"/>
    </source>
</evidence>
<evidence type="ECO:0000256" key="2">
    <source>
        <dbReference type="ARBA" id="ARBA00009829"/>
    </source>
</evidence>
<keyword evidence="8 11" id="KW-0472">Membrane</keyword>
<feature type="compositionally biased region" description="Basic and acidic residues" evidence="10">
    <location>
        <begin position="101"/>
        <end position="157"/>
    </location>
</feature>
<dbReference type="GO" id="GO:0005789">
    <property type="term" value="C:endoplasmic reticulum membrane"/>
    <property type="evidence" value="ECO:0007669"/>
    <property type="project" value="UniProtKB-SubCell"/>
</dbReference>
<dbReference type="InterPro" id="IPR036388">
    <property type="entry name" value="WH-like_DNA-bd_sf"/>
</dbReference>
<dbReference type="SMART" id="SM01128">
    <property type="entry name" value="DDRGK"/>
    <property type="match status" value="1"/>
</dbReference>
<keyword evidence="13" id="KW-1185">Reference proteome</keyword>
<reference evidence="12 13" key="1">
    <citation type="submission" date="2024-04" db="EMBL/GenBank/DDBJ databases">
        <title>Genome assembly C_amara_ONT_v2.</title>
        <authorList>
            <person name="Yant L."/>
            <person name="Moore C."/>
            <person name="Slenker M."/>
        </authorList>
    </citation>
    <scope>NUCLEOTIDE SEQUENCE [LARGE SCALE GENOMIC DNA]</scope>
    <source>
        <tissue evidence="12">Leaf</tissue>
    </source>
</reference>
<dbReference type="SUPFAM" id="SSF46785">
    <property type="entry name" value="Winged helix' DNA-binding domain"/>
    <property type="match status" value="1"/>
</dbReference>
<feature type="transmembrane region" description="Helical" evidence="11">
    <location>
        <begin position="6"/>
        <end position="23"/>
    </location>
</feature>
<dbReference type="InterPro" id="IPR019153">
    <property type="entry name" value="DDRGK_dom-contain"/>
</dbReference>
<keyword evidence="5" id="KW-0833">Ubl conjugation pathway</keyword>
<dbReference type="AlphaFoldDB" id="A0ABD1A887"/>
<evidence type="ECO:0000256" key="9">
    <source>
        <dbReference type="ARBA" id="ARBA00023438"/>
    </source>
</evidence>
<dbReference type="EMBL" id="JBANAX010000566">
    <property type="protein sequence ID" value="KAL1203032.1"/>
    <property type="molecule type" value="Genomic_DNA"/>
</dbReference>
<evidence type="ECO:0000256" key="5">
    <source>
        <dbReference type="ARBA" id="ARBA00022786"/>
    </source>
</evidence>
<evidence type="ECO:0000256" key="4">
    <source>
        <dbReference type="ARBA" id="ARBA00022692"/>
    </source>
</evidence>
<organism evidence="12 13">
    <name type="scientific">Cardamine amara subsp. amara</name>
    <dbReference type="NCBI Taxonomy" id="228776"/>
    <lineage>
        <taxon>Eukaryota</taxon>
        <taxon>Viridiplantae</taxon>
        <taxon>Streptophyta</taxon>
        <taxon>Embryophyta</taxon>
        <taxon>Tracheophyta</taxon>
        <taxon>Spermatophyta</taxon>
        <taxon>Magnoliopsida</taxon>
        <taxon>eudicotyledons</taxon>
        <taxon>Gunneridae</taxon>
        <taxon>Pentapetalae</taxon>
        <taxon>rosids</taxon>
        <taxon>malvids</taxon>
        <taxon>Brassicales</taxon>
        <taxon>Brassicaceae</taxon>
        <taxon>Cardamineae</taxon>
        <taxon>Cardamine</taxon>
    </lineage>
</organism>
<dbReference type="Gene3D" id="1.10.10.10">
    <property type="entry name" value="Winged helix-like DNA-binding domain superfamily/Winged helix DNA-binding domain"/>
    <property type="match status" value="1"/>
</dbReference>
<protein>
    <recommendedName>
        <fullName evidence="3">DDRGK domain-containing protein 1</fullName>
    </recommendedName>
</protein>
<dbReference type="Pfam" id="PF09756">
    <property type="entry name" value="DDRGK"/>
    <property type="match status" value="1"/>
</dbReference>
<keyword evidence="4 11" id="KW-0812">Transmembrane</keyword>
<comment type="subcellular location">
    <subcellularLocation>
        <location evidence="1">Endoplasmic reticulum membrane</location>
        <topology evidence="1">Single-pass membrane protein</topology>
    </subcellularLocation>
</comment>
<accession>A0ABD1A887</accession>
<evidence type="ECO:0000256" key="8">
    <source>
        <dbReference type="ARBA" id="ARBA00023136"/>
    </source>
</evidence>
<proteinExistence type="inferred from homology"/>